<dbReference type="EMBL" id="NOJY02000024">
    <property type="protein sequence ID" value="RDY26547.1"/>
    <property type="molecule type" value="Genomic_DNA"/>
</dbReference>
<comment type="caution">
    <text evidence="2">The sequence shown here is derived from an EMBL/GenBank/DDBJ whole genome shotgun (WGS) entry which is preliminary data.</text>
</comment>
<accession>A0A371J1I7</accession>
<gene>
    <name evidence="2" type="ORF">CHL78_012905</name>
</gene>
<keyword evidence="3" id="KW-1185">Reference proteome</keyword>
<sequence length="158" mass="18684">MNFDVYKLVDVNDDIIEELLSWKYEKPYNIYDLHLNNYLINKDKWGNEQFALVNGGDIIGQVACQIIDDNMWVGWSLKPGLCGSGIGDLFVKKCIDELISLKKYSGEYIFLKVVDWNKRAIKAYEKAGFMYYRNTERKEDDKLVRYFIMKKVMMYLDN</sequence>
<feature type="domain" description="N-acetyltransferase" evidence="1">
    <location>
        <begin position="6"/>
        <end position="154"/>
    </location>
</feature>
<reference evidence="2 3" key="1">
    <citation type="journal article" date="2017" name="Genome Announc.">
        <title>Draft Genome Sequence of Romboutsia weinsteinii sp. nov. Strain CCRI-19649(T) Isolated from Surface Water.</title>
        <authorList>
            <person name="Maheux A.F."/>
            <person name="Boudreau D.K."/>
            <person name="Berube E."/>
            <person name="Boissinot M."/>
            <person name="Cantin P."/>
            <person name="Raymond F."/>
            <person name="Corbeil J."/>
            <person name="Omar R.F."/>
            <person name="Bergeron M.G."/>
        </authorList>
    </citation>
    <scope>NUCLEOTIDE SEQUENCE [LARGE SCALE GENOMIC DNA]</scope>
    <source>
        <strain evidence="2 3">CCRI-19649</strain>
    </source>
</reference>
<dbReference type="PROSITE" id="PS51186">
    <property type="entry name" value="GNAT"/>
    <property type="match status" value="1"/>
</dbReference>
<dbReference type="Proteomes" id="UP000215694">
    <property type="component" value="Unassembled WGS sequence"/>
</dbReference>
<proteinExistence type="predicted"/>
<evidence type="ECO:0000313" key="3">
    <source>
        <dbReference type="Proteomes" id="UP000215694"/>
    </source>
</evidence>
<dbReference type="InterPro" id="IPR000182">
    <property type="entry name" value="GNAT_dom"/>
</dbReference>
<dbReference type="Gene3D" id="3.40.630.30">
    <property type="match status" value="1"/>
</dbReference>
<dbReference type="OrthoDB" id="423921at2"/>
<protein>
    <submittedName>
        <fullName evidence="2">GNAT family N-acetyltransferase</fullName>
    </submittedName>
</protein>
<dbReference type="InterPro" id="IPR016181">
    <property type="entry name" value="Acyl_CoA_acyltransferase"/>
</dbReference>
<keyword evidence="2" id="KW-0808">Transferase</keyword>
<dbReference type="RefSeq" id="WP_094368101.1">
    <property type="nucleotide sequence ID" value="NZ_NOJY02000024.1"/>
</dbReference>
<dbReference type="SUPFAM" id="SSF55729">
    <property type="entry name" value="Acyl-CoA N-acyltransferases (Nat)"/>
    <property type="match status" value="1"/>
</dbReference>
<dbReference type="AlphaFoldDB" id="A0A371J1I7"/>
<organism evidence="2 3">
    <name type="scientific">Romboutsia weinsteinii</name>
    <dbReference type="NCBI Taxonomy" id="2020949"/>
    <lineage>
        <taxon>Bacteria</taxon>
        <taxon>Bacillati</taxon>
        <taxon>Bacillota</taxon>
        <taxon>Clostridia</taxon>
        <taxon>Peptostreptococcales</taxon>
        <taxon>Peptostreptococcaceae</taxon>
        <taxon>Romboutsia</taxon>
    </lineage>
</organism>
<dbReference type="Pfam" id="PF00583">
    <property type="entry name" value="Acetyltransf_1"/>
    <property type="match status" value="1"/>
</dbReference>
<name>A0A371J1I7_9FIRM</name>
<evidence type="ECO:0000313" key="2">
    <source>
        <dbReference type="EMBL" id="RDY26547.1"/>
    </source>
</evidence>
<evidence type="ECO:0000259" key="1">
    <source>
        <dbReference type="PROSITE" id="PS51186"/>
    </source>
</evidence>
<dbReference type="GO" id="GO:0016747">
    <property type="term" value="F:acyltransferase activity, transferring groups other than amino-acyl groups"/>
    <property type="evidence" value="ECO:0007669"/>
    <property type="project" value="InterPro"/>
</dbReference>